<dbReference type="CDD" id="cd07129">
    <property type="entry name" value="ALDH_KGSADH"/>
    <property type="match status" value="1"/>
</dbReference>
<reference evidence="7" key="1">
    <citation type="journal article" date="2014" name="Int. J. Syst. Evol. Microbiol.">
        <title>Complete genome sequence of Corynebacterium casei LMG S-19264T (=DSM 44701T), isolated from a smear-ripened cheese.</title>
        <authorList>
            <consortium name="US DOE Joint Genome Institute (JGI-PGF)"/>
            <person name="Walter F."/>
            <person name="Albersmeier A."/>
            <person name="Kalinowski J."/>
            <person name="Ruckert C."/>
        </authorList>
    </citation>
    <scope>NUCLEOTIDE SEQUENCE</scope>
    <source>
        <strain evidence="7">CGMCC 1.15367</strain>
    </source>
</reference>
<evidence type="ECO:0000256" key="4">
    <source>
        <dbReference type="ARBA" id="ARBA00051918"/>
    </source>
</evidence>
<feature type="domain" description="Aldehyde dehydrogenase" evidence="6">
    <location>
        <begin position="38"/>
        <end position="469"/>
    </location>
</feature>
<dbReference type="AlphaFoldDB" id="A0A917A3T1"/>
<dbReference type="InterPro" id="IPR050740">
    <property type="entry name" value="Aldehyde_DH_Superfamily"/>
</dbReference>
<sequence length="525" mass="54554">MTILGQQFIGAEAVKGANGEIFGIDAASGSKLTPGFGGATKADLERACALAEAAFEPYRALPPEERALFLEAIADNIQAIGEELIERCMAESGLPRPRLEGERARTMGQLRLFAGVLRDGGFLDARIDPALPERKPLPRPDLRLNNVPLGPVAVFGASNFPLAFSVAGGDTASALAAGCPVIVKAHSAHPGTSELVGRAVQKAVKDRGLPEGTFSLLYDSGREIGQGLVADPRIRAVGFTGSRAGGTALMKIAAARPMPIPVYAEMSSINPVLLFPGALKARGEAIGKGFIASLTLGAGQFCTNPGLIIAIEGEGLDAFVRGATEAIAAAPAAVMLTPGIHRAYCEGTGKLRGHAAVELVGQGTEGGELRGQAAFFATSAENFLAHHDLQDEVFGASSLLVRCRDADEVAKVIAALEGQLTVALHMEAEDHAAAAKLLPKLERLAGRILVNGFGTGVEVAHAMVHGGPYPSTSDGRSTSVGSLAIQRFLRPVCYQDLPGALLPPALQDGNPLGLWRRIDGKLGQD</sequence>
<dbReference type="InterPro" id="IPR044151">
    <property type="entry name" value="ALDH_KGSADH"/>
</dbReference>
<evidence type="ECO:0000313" key="7">
    <source>
        <dbReference type="EMBL" id="GGE23615.1"/>
    </source>
</evidence>
<evidence type="ECO:0000256" key="3">
    <source>
        <dbReference type="ARBA" id="ARBA00050769"/>
    </source>
</evidence>
<dbReference type="PANTHER" id="PTHR43353:SF3">
    <property type="entry name" value="ALDEHYDE DEHYDROGENASE-RELATED"/>
    <property type="match status" value="1"/>
</dbReference>
<dbReference type="GO" id="GO:0047533">
    <property type="term" value="F:2,5-dioxovalerate dehydrogenase (NADP+) activity"/>
    <property type="evidence" value="ECO:0007669"/>
    <property type="project" value="UniProtKB-EC"/>
</dbReference>
<evidence type="ECO:0000259" key="6">
    <source>
        <dbReference type="Pfam" id="PF00171"/>
    </source>
</evidence>
<accession>A0A917A3T1</accession>
<comment type="catalytic activity">
    <reaction evidence="3">
        <text>2,5-dioxopentanoate + NAD(+) + H2O = 2-oxoglutarate + NADH + 2 H(+)</text>
        <dbReference type="Rhea" id="RHEA:47152"/>
        <dbReference type="ChEBI" id="CHEBI:15377"/>
        <dbReference type="ChEBI" id="CHEBI:15378"/>
        <dbReference type="ChEBI" id="CHEBI:16810"/>
        <dbReference type="ChEBI" id="CHEBI:57540"/>
        <dbReference type="ChEBI" id="CHEBI:57945"/>
        <dbReference type="ChEBI" id="CHEBI:58136"/>
    </reaction>
</comment>
<name>A0A917A3T1_9HYPH</name>
<keyword evidence="2" id="KW-0560">Oxidoreductase</keyword>
<evidence type="ECO:0000313" key="8">
    <source>
        <dbReference type="Proteomes" id="UP000644699"/>
    </source>
</evidence>
<comment type="caution">
    <text evidence="7">The sequence shown here is derived from an EMBL/GenBank/DDBJ whole genome shotgun (WGS) entry which is preliminary data.</text>
</comment>
<dbReference type="RefSeq" id="WP_188913198.1">
    <property type="nucleotide sequence ID" value="NZ_BMIQ01000012.1"/>
</dbReference>
<comment type="similarity">
    <text evidence="1">Belongs to the aldehyde dehydrogenase family.</text>
</comment>
<keyword evidence="8" id="KW-1185">Reference proteome</keyword>
<protein>
    <recommendedName>
        <fullName evidence="5">2,5-dioxovalerate dehydrogenase</fullName>
        <ecNumber evidence="5">1.2.1.26</ecNumber>
    </recommendedName>
</protein>
<reference evidence="7" key="2">
    <citation type="submission" date="2020-09" db="EMBL/GenBank/DDBJ databases">
        <authorList>
            <person name="Sun Q."/>
            <person name="Zhou Y."/>
        </authorList>
    </citation>
    <scope>NUCLEOTIDE SEQUENCE</scope>
    <source>
        <strain evidence="7">CGMCC 1.15367</strain>
    </source>
</reference>
<organism evidence="7 8">
    <name type="scientific">Aureimonas endophytica</name>
    <dbReference type="NCBI Taxonomy" id="2027858"/>
    <lineage>
        <taxon>Bacteria</taxon>
        <taxon>Pseudomonadati</taxon>
        <taxon>Pseudomonadota</taxon>
        <taxon>Alphaproteobacteria</taxon>
        <taxon>Hyphomicrobiales</taxon>
        <taxon>Aurantimonadaceae</taxon>
        <taxon>Aureimonas</taxon>
    </lineage>
</organism>
<dbReference type="Pfam" id="PF00171">
    <property type="entry name" value="Aldedh"/>
    <property type="match status" value="1"/>
</dbReference>
<dbReference type="FunFam" id="3.40.605.10:FF:000037">
    <property type="entry name" value="NADP-dependent fatty aldehyde dehydrogenase"/>
    <property type="match status" value="1"/>
</dbReference>
<dbReference type="SUPFAM" id="SSF53720">
    <property type="entry name" value="ALDH-like"/>
    <property type="match status" value="1"/>
</dbReference>
<dbReference type="InterPro" id="IPR015590">
    <property type="entry name" value="Aldehyde_DH_dom"/>
</dbReference>
<dbReference type="InterPro" id="IPR016161">
    <property type="entry name" value="Ald_DH/histidinol_DH"/>
</dbReference>
<gene>
    <name evidence="7" type="ORF">GCM10011390_48780</name>
</gene>
<dbReference type="InterPro" id="IPR016162">
    <property type="entry name" value="Ald_DH_N"/>
</dbReference>
<evidence type="ECO:0000256" key="1">
    <source>
        <dbReference type="ARBA" id="ARBA00009986"/>
    </source>
</evidence>
<comment type="catalytic activity">
    <reaction evidence="4">
        <text>2,5-dioxopentanoate + NADP(+) + H2O = 2-oxoglutarate + NADPH + 2 H(+)</text>
        <dbReference type="Rhea" id="RHEA:11296"/>
        <dbReference type="ChEBI" id="CHEBI:15377"/>
        <dbReference type="ChEBI" id="CHEBI:15378"/>
        <dbReference type="ChEBI" id="CHEBI:16810"/>
        <dbReference type="ChEBI" id="CHEBI:57783"/>
        <dbReference type="ChEBI" id="CHEBI:58136"/>
        <dbReference type="ChEBI" id="CHEBI:58349"/>
        <dbReference type="EC" id="1.2.1.26"/>
    </reaction>
</comment>
<evidence type="ECO:0000256" key="5">
    <source>
        <dbReference type="ARBA" id="ARBA00067023"/>
    </source>
</evidence>
<dbReference type="Gene3D" id="3.40.309.10">
    <property type="entry name" value="Aldehyde Dehydrogenase, Chain A, domain 2"/>
    <property type="match status" value="1"/>
</dbReference>
<dbReference type="Proteomes" id="UP000644699">
    <property type="component" value="Unassembled WGS sequence"/>
</dbReference>
<evidence type="ECO:0000256" key="2">
    <source>
        <dbReference type="ARBA" id="ARBA00023002"/>
    </source>
</evidence>
<dbReference type="InterPro" id="IPR016163">
    <property type="entry name" value="Ald_DH_C"/>
</dbReference>
<dbReference type="Gene3D" id="3.40.605.10">
    <property type="entry name" value="Aldehyde Dehydrogenase, Chain A, domain 1"/>
    <property type="match status" value="1"/>
</dbReference>
<dbReference type="EC" id="1.2.1.26" evidence="5"/>
<dbReference type="EMBL" id="BMIQ01000012">
    <property type="protein sequence ID" value="GGE23615.1"/>
    <property type="molecule type" value="Genomic_DNA"/>
</dbReference>
<dbReference type="PANTHER" id="PTHR43353">
    <property type="entry name" value="SUCCINATE-SEMIALDEHYDE DEHYDROGENASE, MITOCHONDRIAL"/>
    <property type="match status" value="1"/>
</dbReference>
<proteinExistence type="inferred from homology"/>